<dbReference type="PANTHER" id="PTHR43523">
    <property type="entry name" value="GLUCOSE-1-PHOSPHATE ADENYLYLTRANSFERASE-RELATED"/>
    <property type="match status" value="1"/>
</dbReference>
<evidence type="ECO:0000256" key="1">
    <source>
        <dbReference type="ARBA" id="ARBA00010443"/>
    </source>
</evidence>
<sequence length="97" mass="10755">MSKDSQIHRSVLGIRTRIEAGCTIEDTLIMGADHYQTHPNQRSGVEVGSVPIGIGANTIIRRAIVDKNARIGSNVKLINKQEIEEAFMMITTTDKHR</sequence>
<dbReference type="GO" id="GO:0000166">
    <property type="term" value="F:nucleotide binding"/>
    <property type="evidence" value="ECO:0007669"/>
    <property type="project" value="UniProtKB-KW"/>
</dbReference>
<dbReference type="InterPro" id="IPR011831">
    <property type="entry name" value="ADP-Glc_PPase"/>
</dbReference>
<evidence type="ECO:0000256" key="3">
    <source>
        <dbReference type="ARBA" id="ARBA00022695"/>
    </source>
</evidence>
<protein>
    <recommendedName>
        <fullName evidence="7">Nucleotidyl transferase domain-containing protein</fullName>
    </recommendedName>
</protein>
<evidence type="ECO:0000313" key="5">
    <source>
        <dbReference type="EMBL" id="RUR74819.1"/>
    </source>
</evidence>
<evidence type="ECO:0008006" key="7">
    <source>
        <dbReference type="Google" id="ProtNLM"/>
    </source>
</evidence>
<comment type="caution">
    <text evidence="5">The sequence shown here is derived from an EMBL/GenBank/DDBJ whole genome shotgun (WGS) entry which is preliminary data.</text>
</comment>
<evidence type="ECO:0000313" key="6">
    <source>
        <dbReference type="Proteomes" id="UP000268857"/>
    </source>
</evidence>
<accession>A0A433N1K8</accession>
<evidence type="ECO:0000256" key="2">
    <source>
        <dbReference type="ARBA" id="ARBA00022679"/>
    </source>
</evidence>
<organism evidence="5 6">
    <name type="scientific">Chlorogloeopsis fritschii PCC 6912</name>
    <dbReference type="NCBI Taxonomy" id="211165"/>
    <lineage>
        <taxon>Bacteria</taxon>
        <taxon>Bacillati</taxon>
        <taxon>Cyanobacteriota</taxon>
        <taxon>Cyanophyceae</taxon>
        <taxon>Nostocales</taxon>
        <taxon>Chlorogloeopsidaceae</taxon>
        <taxon>Chlorogloeopsis</taxon>
    </lineage>
</organism>
<dbReference type="Proteomes" id="UP000268857">
    <property type="component" value="Unassembled WGS sequence"/>
</dbReference>
<dbReference type="AlphaFoldDB" id="A0A433N1K8"/>
<dbReference type="Gene3D" id="2.160.10.10">
    <property type="entry name" value="Hexapeptide repeat proteins"/>
    <property type="match status" value="1"/>
</dbReference>
<name>A0A433N1K8_CHLFR</name>
<dbReference type="EMBL" id="RSCJ01000027">
    <property type="protein sequence ID" value="RUR74819.1"/>
    <property type="molecule type" value="Genomic_DNA"/>
</dbReference>
<dbReference type="InterPro" id="IPR011004">
    <property type="entry name" value="Trimer_LpxA-like_sf"/>
</dbReference>
<dbReference type="GO" id="GO:0008878">
    <property type="term" value="F:glucose-1-phosphate adenylyltransferase activity"/>
    <property type="evidence" value="ECO:0007669"/>
    <property type="project" value="InterPro"/>
</dbReference>
<dbReference type="GO" id="GO:0005978">
    <property type="term" value="P:glycogen biosynthetic process"/>
    <property type="evidence" value="ECO:0007669"/>
    <property type="project" value="InterPro"/>
</dbReference>
<reference evidence="5 6" key="1">
    <citation type="journal article" date="2019" name="Genome Biol. Evol.">
        <title>Day and night: Metabolic profiles and evolutionary relationships of six axenic non-marine cyanobacteria.</title>
        <authorList>
            <person name="Will S.E."/>
            <person name="Henke P."/>
            <person name="Boedeker C."/>
            <person name="Huang S."/>
            <person name="Brinkmann H."/>
            <person name="Rohde M."/>
            <person name="Jarek M."/>
            <person name="Friedl T."/>
            <person name="Seufert S."/>
            <person name="Schumacher M."/>
            <person name="Overmann J."/>
            <person name="Neumann-Schaal M."/>
            <person name="Petersen J."/>
        </authorList>
    </citation>
    <scope>NUCLEOTIDE SEQUENCE [LARGE SCALE GENOMIC DNA]</scope>
    <source>
        <strain evidence="5 6">PCC 6912</strain>
    </source>
</reference>
<keyword evidence="4" id="KW-0547">Nucleotide-binding</keyword>
<evidence type="ECO:0000256" key="4">
    <source>
        <dbReference type="ARBA" id="ARBA00022741"/>
    </source>
</evidence>
<dbReference type="STRING" id="211165.GCA_000317285_01905"/>
<keyword evidence="6" id="KW-1185">Reference proteome</keyword>
<gene>
    <name evidence="5" type="ORF">PCC6912_49970</name>
</gene>
<dbReference type="GO" id="GO:0031470">
    <property type="term" value="C:carboxysome"/>
    <property type="evidence" value="ECO:0007669"/>
    <property type="project" value="UniProtKB-ARBA"/>
</dbReference>
<keyword evidence="3" id="KW-0548">Nucleotidyltransferase</keyword>
<dbReference type="Pfam" id="PF25247">
    <property type="entry name" value="LbH_GLGC"/>
    <property type="match status" value="1"/>
</dbReference>
<dbReference type="GO" id="GO:0043886">
    <property type="term" value="F:structural constituent of carboxysome shell"/>
    <property type="evidence" value="ECO:0007669"/>
    <property type="project" value="UniProtKB-ARBA"/>
</dbReference>
<proteinExistence type="inferred from homology"/>
<comment type="similarity">
    <text evidence="1">Belongs to the bacterial/plant glucose-1-phosphate adenylyltransferase family.</text>
</comment>
<keyword evidence="2" id="KW-0808">Transferase</keyword>
<dbReference type="PANTHER" id="PTHR43523:SF12">
    <property type="entry name" value="GLUCOSE-1-PHOSPHATE ADENYLYLTRANSFERASE LARGE SUBUNIT 1, CHLOROPLASTIC-RELATED"/>
    <property type="match status" value="1"/>
</dbReference>
<dbReference type="SUPFAM" id="SSF51161">
    <property type="entry name" value="Trimeric LpxA-like enzymes"/>
    <property type="match status" value="1"/>
</dbReference>